<accession>A0ABP8CMY2</accession>
<dbReference type="EMBL" id="BAABCB010000005">
    <property type="protein sequence ID" value="GAA4241276.1"/>
    <property type="molecule type" value="Genomic_DNA"/>
</dbReference>
<dbReference type="Proteomes" id="UP001501682">
    <property type="component" value="Unassembled WGS sequence"/>
</dbReference>
<keyword evidence="2" id="KW-1185">Reference proteome</keyword>
<comment type="caution">
    <text evidence="1">The sequence shown here is derived from an EMBL/GenBank/DDBJ whole genome shotgun (WGS) entry which is preliminary data.</text>
</comment>
<proteinExistence type="predicted"/>
<protein>
    <recommendedName>
        <fullName evidence="3">Lipoprotein</fullName>
    </recommendedName>
</protein>
<gene>
    <name evidence="1" type="ORF">GCM10022292_07030</name>
</gene>
<organism evidence="1 2">
    <name type="scientific">Winogradskyella damuponensis</name>
    <dbReference type="NCBI Taxonomy" id="943939"/>
    <lineage>
        <taxon>Bacteria</taxon>
        <taxon>Pseudomonadati</taxon>
        <taxon>Bacteroidota</taxon>
        <taxon>Flavobacteriia</taxon>
        <taxon>Flavobacteriales</taxon>
        <taxon>Flavobacteriaceae</taxon>
        <taxon>Winogradskyella</taxon>
    </lineage>
</organism>
<name>A0ABP8CMY2_9FLAO</name>
<reference evidence="2" key="1">
    <citation type="journal article" date="2019" name="Int. J. Syst. Evol. Microbiol.">
        <title>The Global Catalogue of Microorganisms (GCM) 10K type strain sequencing project: providing services to taxonomists for standard genome sequencing and annotation.</title>
        <authorList>
            <consortium name="The Broad Institute Genomics Platform"/>
            <consortium name="The Broad Institute Genome Sequencing Center for Infectious Disease"/>
            <person name="Wu L."/>
            <person name="Ma J."/>
        </authorList>
    </citation>
    <scope>NUCLEOTIDE SEQUENCE [LARGE SCALE GENOMIC DNA]</scope>
    <source>
        <strain evidence="2">JCM 17633</strain>
    </source>
</reference>
<evidence type="ECO:0000313" key="1">
    <source>
        <dbReference type="EMBL" id="GAA4241276.1"/>
    </source>
</evidence>
<sequence>MRVLVSLIVFIVCFSCKEKKEEIIGIENKIVTDTHQTLNKEDEKQKIKLQELKERFYHVKLYDDEKSRDTIVGFDFLESDTNVDYTFDYEPFIKRLYSDSIRLYTKNIEIVFHKSKFEKNKAKLTYDSDSLNVTQIDNHDVIGAEGIPNSCISKMYLDLSNNHVEIDKRYFEDLYEPNFDLTEAYYYDKEIIITMGNSDGYLGYNVTFFIDEELNIKRIIYIP</sequence>
<evidence type="ECO:0000313" key="2">
    <source>
        <dbReference type="Proteomes" id="UP001501682"/>
    </source>
</evidence>
<evidence type="ECO:0008006" key="3">
    <source>
        <dbReference type="Google" id="ProtNLM"/>
    </source>
</evidence>